<comment type="function">
    <text evidence="4">Catalyzes the deacetylation of 1D-myo-inositol 2-acetamido-2-deoxy-alpha-D-glucopyranoside (GlcNAc-Ins) in the mycothiol biosynthesis pathway.</text>
</comment>
<proteinExistence type="inferred from homology"/>
<feature type="binding site" evidence="4">
    <location>
        <position position="12"/>
    </location>
    <ligand>
        <name>Zn(2+)</name>
        <dbReference type="ChEBI" id="CHEBI:29105"/>
    </ligand>
</feature>
<dbReference type="PANTHER" id="PTHR12993">
    <property type="entry name" value="N-ACETYLGLUCOSAMINYL-PHOSPHATIDYLINOSITOL DE-N-ACETYLASE-RELATED"/>
    <property type="match status" value="1"/>
</dbReference>
<comment type="catalytic activity">
    <reaction evidence="4">
        <text>1D-myo-inositol 2-acetamido-2-deoxy-alpha-D-glucopyranoside + H2O = 1D-myo-inositol 2-amino-2-deoxy-alpha-D-glucopyranoside + acetate</text>
        <dbReference type="Rhea" id="RHEA:26180"/>
        <dbReference type="ChEBI" id="CHEBI:15377"/>
        <dbReference type="ChEBI" id="CHEBI:30089"/>
        <dbReference type="ChEBI" id="CHEBI:52442"/>
        <dbReference type="ChEBI" id="CHEBI:58886"/>
        <dbReference type="EC" id="3.5.1.103"/>
    </reaction>
</comment>
<dbReference type="InterPro" id="IPR003737">
    <property type="entry name" value="GlcNAc_PI_deacetylase-related"/>
</dbReference>
<feature type="binding site" evidence="4">
    <location>
        <position position="147"/>
    </location>
    <ligand>
        <name>Zn(2+)</name>
        <dbReference type="ChEBI" id="CHEBI:29105"/>
    </ligand>
</feature>
<dbReference type="EMBL" id="JBHTBH010000001">
    <property type="protein sequence ID" value="MFC7326809.1"/>
    <property type="molecule type" value="Genomic_DNA"/>
</dbReference>
<evidence type="ECO:0000256" key="4">
    <source>
        <dbReference type="HAMAP-Rule" id="MF_01696"/>
    </source>
</evidence>
<evidence type="ECO:0000256" key="3">
    <source>
        <dbReference type="ARBA" id="ARBA00022833"/>
    </source>
</evidence>
<comment type="cofactor">
    <cofactor evidence="4">
        <name>Zn(2+)</name>
        <dbReference type="ChEBI" id="CHEBI:29105"/>
    </cofactor>
    <text evidence="4">Binds 1 zinc ion per subunit.</text>
</comment>
<dbReference type="Pfam" id="PF02585">
    <property type="entry name" value="PIG-L"/>
    <property type="match status" value="1"/>
</dbReference>
<dbReference type="Proteomes" id="UP001596540">
    <property type="component" value="Unassembled WGS sequence"/>
</dbReference>
<name>A0ABW2KCB1_9ACTN</name>
<keyword evidence="6" id="KW-1185">Reference proteome</keyword>
<comment type="similarity">
    <text evidence="4">Belongs to the MshB deacetylase family.</text>
</comment>
<dbReference type="NCBIfam" id="TIGR03445">
    <property type="entry name" value="mycothiol_MshB"/>
    <property type="match status" value="1"/>
</dbReference>
<keyword evidence="2 4" id="KW-0378">Hydrolase</keyword>
<keyword evidence="1 4" id="KW-0479">Metal-binding</keyword>
<comment type="caution">
    <text evidence="5">The sequence shown here is derived from an EMBL/GenBank/DDBJ whole genome shotgun (WGS) entry which is preliminary data.</text>
</comment>
<evidence type="ECO:0000313" key="6">
    <source>
        <dbReference type="Proteomes" id="UP001596540"/>
    </source>
</evidence>
<dbReference type="GO" id="GO:0035595">
    <property type="term" value="F:N-acetylglucosaminylinositol deacetylase activity"/>
    <property type="evidence" value="ECO:0007669"/>
    <property type="project" value="UniProtKB-EC"/>
</dbReference>
<accession>A0ABW2KCB1</accession>
<dbReference type="InterPro" id="IPR024078">
    <property type="entry name" value="LmbE-like_dom_sf"/>
</dbReference>
<protein>
    <recommendedName>
        <fullName evidence="4">1D-myo-inositol 2-acetamido-2-deoxy-alpha-D-glucopyranoside deacetylase</fullName>
        <shortName evidence="4">GlcNAc-Ins deacetylase</shortName>
        <ecNumber evidence="4">3.5.1.103</ecNumber>
    </recommendedName>
    <alternativeName>
        <fullName evidence="4">N-acetyl-1-D-myo-inositol-2-amino-2-deoxy-alpha-D-glucopyranoside deacetylase</fullName>
    </alternativeName>
</protein>
<evidence type="ECO:0000256" key="1">
    <source>
        <dbReference type="ARBA" id="ARBA00022723"/>
    </source>
</evidence>
<dbReference type="EC" id="3.5.1.103" evidence="4"/>
<dbReference type="RefSeq" id="WP_379868721.1">
    <property type="nucleotide sequence ID" value="NZ_JBHTBH010000001.1"/>
</dbReference>
<reference evidence="6" key="1">
    <citation type="journal article" date="2019" name="Int. J. Syst. Evol. Microbiol.">
        <title>The Global Catalogue of Microorganisms (GCM) 10K type strain sequencing project: providing services to taxonomists for standard genome sequencing and annotation.</title>
        <authorList>
            <consortium name="The Broad Institute Genomics Platform"/>
            <consortium name="The Broad Institute Genome Sequencing Center for Infectious Disease"/>
            <person name="Wu L."/>
            <person name="Ma J."/>
        </authorList>
    </citation>
    <scope>NUCLEOTIDE SEQUENCE [LARGE SCALE GENOMIC DNA]</scope>
    <source>
        <strain evidence="6">CGMCC 4.7382</strain>
    </source>
</reference>
<dbReference type="HAMAP" id="MF_01696">
    <property type="entry name" value="MshB"/>
    <property type="match status" value="1"/>
</dbReference>
<gene>
    <name evidence="4 5" type="primary">mshB</name>
    <name evidence="5" type="ORF">ACFQRF_03555</name>
</gene>
<evidence type="ECO:0000256" key="2">
    <source>
        <dbReference type="ARBA" id="ARBA00022801"/>
    </source>
</evidence>
<sequence length="286" mass="30957">MTDRRILLVHAHPDDETIVTGATMAKYAAEGAQVTLVTCTLGEEGEVIPEHLAHLASDRDGGLGEYRVGELSRACLAMGVRDHRFLGGPGRYRDSGMMGAATNDDPRCFWQADVEEAAHELALVIREVRPHVMVTYDDNGGYGHPDHIQAHRVAVRAFGRAGERALPGTPWQTRKLYAVAQPRSVLAASVERLQDDSGSFSAPKTIEDIAPGTPDELVTTRVDAGAYWAAKVLALREHATQVTVEADLFALSNGIAQEISAVEYFSLLRGPSPRRGPGGYETDLFA</sequence>
<organism evidence="5 6">
    <name type="scientific">Marinactinospora rubrisoli</name>
    <dbReference type="NCBI Taxonomy" id="2715399"/>
    <lineage>
        <taxon>Bacteria</taxon>
        <taxon>Bacillati</taxon>
        <taxon>Actinomycetota</taxon>
        <taxon>Actinomycetes</taxon>
        <taxon>Streptosporangiales</taxon>
        <taxon>Nocardiopsidaceae</taxon>
        <taxon>Marinactinospora</taxon>
    </lineage>
</organism>
<dbReference type="PANTHER" id="PTHR12993:SF26">
    <property type="entry name" value="1D-MYO-INOSITOL 2-ACETAMIDO-2-DEOXY-ALPHA-D-GLUCOPYRANOSIDE DEACETYLASE"/>
    <property type="match status" value="1"/>
</dbReference>
<dbReference type="SUPFAM" id="SSF102588">
    <property type="entry name" value="LmbE-like"/>
    <property type="match status" value="1"/>
</dbReference>
<dbReference type="Gene3D" id="3.40.50.10320">
    <property type="entry name" value="LmbE-like"/>
    <property type="match status" value="1"/>
</dbReference>
<dbReference type="InterPro" id="IPR017810">
    <property type="entry name" value="Mycothiol_biosynthesis_MshB"/>
</dbReference>
<evidence type="ECO:0000313" key="5">
    <source>
        <dbReference type="EMBL" id="MFC7326809.1"/>
    </source>
</evidence>
<feature type="binding site" evidence="4">
    <location>
        <position position="15"/>
    </location>
    <ligand>
        <name>Zn(2+)</name>
        <dbReference type="ChEBI" id="CHEBI:29105"/>
    </ligand>
</feature>
<keyword evidence="3 4" id="KW-0862">Zinc</keyword>